<dbReference type="AlphaFoldDB" id="A0A3M7S644"/>
<evidence type="ECO:0000313" key="2">
    <source>
        <dbReference type="Proteomes" id="UP000276133"/>
    </source>
</evidence>
<gene>
    <name evidence="1" type="ORF">BpHYR1_019195</name>
</gene>
<evidence type="ECO:0000313" key="1">
    <source>
        <dbReference type="EMBL" id="RNA31129.1"/>
    </source>
</evidence>
<comment type="caution">
    <text evidence="1">The sequence shown here is derived from an EMBL/GenBank/DDBJ whole genome shotgun (WGS) entry which is preliminary data.</text>
</comment>
<proteinExistence type="predicted"/>
<dbReference type="EMBL" id="REGN01001983">
    <property type="protein sequence ID" value="RNA31129.1"/>
    <property type="molecule type" value="Genomic_DNA"/>
</dbReference>
<organism evidence="1 2">
    <name type="scientific">Brachionus plicatilis</name>
    <name type="common">Marine rotifer</name>
    <name type="synonym">Brachionus muelleri</name>
    <dbReference type="NCBI Taxonomy" id="10195"/>
    <lineage>
        <taxon>Eukaryota</taxon>
        <taxon>Metazoa</taxon>
        <taxon>Spiralia</taxon>
        <taxon>Gnathifera</taxon>
        <taxon>Rotifera</taxon>
        <taxon>Eurotatoria</taxon>
        <taxon>Monogononta</taxon>
        <taxon>Pseudotrocha</taxon>
        <taxon>Ploima</taxon>
        <taxon>Brachionidae</taxon>
        <taxon>Brachionus</taxon>
    </lineage>
</organism>
<accession>A0A3M7S644</accession>
<keyword evidence="2" id="KW-1185">Reference proteome</keyword>
<reference evidence="1 2" key="1">
    <citation type="journal article" date="2018" name="Sci. Rep.">
        <title>Genomic signatures of local adaptation to the degree of environmental predictability in rotifers.</title>
        <authorList>
            <person name="Franch-Gras L."/>
            <person name="Hahn C."/>
            <person name="Garcia-Roger E.M."/>
            <person name="Carmona M.J."/>
            <person name="Serra M."/>
            <person name="Gomez A."/>
        </authorList>
    </citation>
    <scope>NUCLEOTIDE SEQUENCE [LARGE SCALE GENOMIC DNA]</scope>
    <source>
        <strain evidence="1">HYR1</strain>
    </source>
</reference>
<protein>
    <submittedName>
        <fullName evidence="1">Uncharacterized protein</fullName>
    </submittedName>
</protein>
<sequence>MLFNRFEISNFLSLRLSSLLILKKLVHYTKGKMQLTCVLRMLRPIADHLLSDPYQKKIFKGFELFFESKLKKTSTIKKPRIEE</sequence>
<name>A0A3M7S644_BRAPC</name>
<dbReference type="Proteomes" id="UP000276133">
    <property type="component" value="Unassembled WGS sequence"/>
</dbReference>